<evidence type="ECO:0000313" key="1">
    <source>
        <dbReference type="EnsemblPlants" id="OGLUM03G08650.1"/>
    </source>
</evidence>
<dbReference type="Proteomes" id="UP000026961">
    <property type="component" value="Chromosome 3"/>
</dbReference>
<proteinExistence type="predicted"/>
<dbReference type="EnsemblPlants" id="OGLUM03G08650.1">
    <property type="protein sequence ID" value="OGLUM03G08650.1"/>
    <property type="gene ID" value="OGLUM03G08650"/>
</dbReference>
<name>A0A0D9Z404_9ORYZ</name>
<protein>
    <submittedName>
        <fullName evidence="1">Uncharacterized protein</fullName>
    </submittedName>
</protein>
<evidence type="ECO:0000313" key="2">
    <source>
        <dbReference type="Proteomes" id="UP000026961"/>
    </source>
</evidence>
<sequence length="193" mass="21800">MRTLFEICLCQRLEDENVYLDRLYGIEENDIGALIHFSHPGKVFPYVNLSSCVSPITRTVLKVIYKTFRISYMETINDLLTILRGAEGTRWWMTMASSEATVMAKDRFAVRGVLGLGDCNYGVHVEVPATTRQSSMMALTVANSPCSPAVHHHRWLLLALCVFVCIPLRRNEAYGDGRCGIQRVHKVYGAMKL</sequence>
<dbReference type="STRING" id="40148.A0A0D9Z404"/>
<dbReference type="Gramene" id="OGLUM03G08650.1">
    <property type="protein sequence ID" value="OGLUM03G08650.1"/>
    <property type="gene ID" value="OGLUM03G08650"/>
</dbReference>
<keyword evidence="2" id="KW-1185">Reference proteome</keyword>
<accession>A0A0D9Z404</accession>
<dbReference type="AlphaFoldDB" id="A0A0D9Z404"/>
<organism evidence="1">
    <name type="scientific">Oryza glumipatula</name>
    <dbReference type="NCBI Taxonomy" id="40148"/>
    <lineage>
        <taxon>Eukaryota</taxon>
        <taxon>Viridiplantae</taxon>
        <taxon>Streptophyta</taxon>
        <taxon>Embryophyta</taxon>
        <taxon>Tracheophyta</taxon>
        <taxon>Spermatophyta</taxon>
        <taxon>Magnoliopsida</taxon>
        <taxon>Liliopsida</taxon>
        <taxon>Poales</taxon>
        <taxon>Poaceae</taxon>
        <taxon>BOP clade</taxon>
        <taxon>Oryzoideae</taxon>
        <taxon>Oryzeae</taxon>
        <taxon>Oryzinae</taxon>
        <taxon>Oryza</taxon>
    </lineage>
</organism>
<reference evidence="1" key="1">
    <citation type="submission" date="2015-04" db="UniProtKB">
        <authorList>
            <consortium name="EnsemblPlants"/>
        </authorList>
    </citation>
    <scope>IDENTIFICATION</scope>
</reference>
<dbReference type="HOGENOM" id="CLU_1410792_0_0_1"/>
<reference evidence="1" key="2">
    <citation type="submission" date="2018-05" db="EMBL/GenBank/DDBJ databases">
        <title>OgluRS3 (Oryza glumaepatula Reference Sequence Version 3).</title>
        <authorList>
            <person name="Zhang J."/>
            <person name="Kudrna D."/>
            <person name="Lee S."/>
            <person name="Talag J."/>
            <person name="Welchert J."/>
            <person name="Wing R.A."/>
        </authorList>
    </citation>
    <scope>NUCLEOTIDE SEQUENCE [LARGE SCALE GENOMIC DNA]</scope>
</reference>